<name>A0ACB8BVQ4_9AGAM</name>
<evidence type="ECO:0000313" key="1">
    <source>
        <dbReference type="EMBL" id="KAH7930000.1"/>
    </source>
</evidence>
<keyword evidence="2" id="KW-1185">Reference proteome</keyword>
<dbReference type="Proteomes" id="UP000790709">
    <property type="component" value="Unassembled WGS sequence"/>
</dbReference>
<organism evidence="1 2">
    <name type="scientific">Leucogyrophana mollusca</name>
    <dbReference type="NCBI Taxonomy" id="85980"/>
    <lineage>
        <taxon>Eukaryota</taxon>
        <taxon>Fungi</taxon>
        <taxon>Dikarya</taxon>
        <taxon>Basidiomycota</taxon>
        <taxon>Agaricomycotina</taxon>
        <taxon>Agaricomycetes</taxon>
        <taxon>Agaricomycetidae</taxon>
        <taxon>Boletales</taxon>
        <taxon>Boletales incertae sedis</taxon>
        <taxon>Leucogyrophana</taxon>
    </lineage>
</organism>
<evidence type="ECO:0000313" key="2">
    <source>
        <dbReference type="Proteomes" id="UP000790709"/>
    </source>
</evidence>
<proteinExistence type="predicted"/>
<sequence>MAPLVMTIMQGPLCGTLATMFLYGVICMQAFYYLQNYAKDRRSIKVLVWGIWILETAHTALSVHFVEYYLILNFTDMTTLEYAVWSMGTAYFVGFFIAYAVNLCFIWRIWLLSKKLWIAICLSILATVRLGFGLGNASIGFHYTAWVVFRAHVFATMVVGWVLSALVDITIACTLCYYLHRRRTGMRRTDSIINRLLLYSINTGAVTSFFAVLVVVTFLTLPGAAYAAFVGVQSKLYAVSLLATLNGRKTTVKKSRMAVPTVDNVALSFIPSSPKVGQSMSSYHKALPPIEIQRNTVTDVHHDESTLQSSEFAGEEPFGMV</sequence>
<accession>A0ACB8BVQ4</accession>
<protein>
    <submittedName>
        <fullName evidence="1">Uncharacterized protein</fullName>
    </submittedName>
</protein>
<gene>
    <name evidence="1" type="ORF">BV22DRAFT_1028967</name>
</gene>
<reference evidence="1" key="1">
    <citation type="journal article" date="2021" name="New Phytol.">
        <title>Evolutionary innovations through gain and loss of genes in the ectomycorrhizal Boletales.</title>
        <authorList>
            <person name="Wu G."/>
            <person name="Miyauchi S."/>
            <person name="Morin E."/>
            <person name="Kuo A."/>
            <person name="Drula E."/>
            <person name="Varga T."/>
            <person name="Kohler A."/>
            <person name="Feng B."/>
            <person name="Cao Y."/>
            <person name="Lipzen A."/>
            <person name="Daum C."/>
            <person name="Hundley H."/>
            <person name="Pangilinan J."/>
            <person name="Johnson J."/>
            <person name="Barry K."/>
            <person name="LaButti K."/>
            <person name="Ng V."/>
            <person name="Ahrendt S."/>
            <person name="Min B."/>
            <person name="Choi I.G."/>
            <person name="Park H."/>
            <person name="Plett J.M."/>
            <person name="Magnuson J."/>
            <person name="Spatafora J.W."/>
            <person name="Nagy L.G."/>
            <person name="Henrissat B."/>
            <person name="Grigoriev I.V."/>
            <person name="Yang Z.L."/>
            <person name="Xu J."/>
            <person name="Martin F.M."/>
        </authorList>
    </citation>
    <scope>NUCLEOTIDE SEQUENCE</scope>
    <source>
        <strain evidence="1">KUC20120723A-06</strain>
    </source>
</reference>
<dbReference type="EMBL" id="MU266336">
    <property type="protein sequence ID" value="KAH7930000.1"/>
    <property type="molecule type" value="Genomic_DNA"/>
</dbReference>
<comment type="caution">
    <text evidence="1">The sequence shown here is derived from an EMBL/GenBank/DDBJ whole genome shotgun (WGS) entry which is preliminary data.</text>
</comment>